<name>A0ABT5A302_9CYAN</name>
<sequence length="53" mass="6274">MKNCRYDKGTGNREQGRGFGQLYFSLLISVFFRSPTYVNIPINCHLYIKYNHL</sequence>
<organism evidence="1 2">
    <name type="scientific">Dolichospermum circinale CS-537/01</name>
    <dbReference type="NCBI Taxonomy" id="3021739"/>
    <lineage>
        <taxon>Bacteria</taxon>
        <taxon>Bacillati</taxon>
        <taxon>Cyanobacteriota</taxon>
        <taxon>Cyanophyceae</taxon>
        <taxon>Nostocales</taxon>
        <taxon>Aphanizomenonaceae</taxon>
        <taxon>Dolichospermum</taxon>
        <taxon>Dolichospermum circinale</taxon>
    </lineage>
</organism>
<proteinExistence type="predicted"/>
<dbReference type="EMBL" id="JAQMTU010000022">
    <property type="protein sequence ID" value="MDB9485501.1"/>
    <property type="molecule type" value="Genomic_DNA"/>
</dbReference>
<comment type="caution">
    <text evidence="1">The sequence shown here is derived from an EMBL/GenBank/DDBJ whole genome shotgun (WGS) entry which is preliminary data.</text>
</comment>
<dbReference type="Proteomes" id="UP001212123">
    <property type="component" value="Unassembled WGS sequence"/>
</dbReference>
<protein>
    <submittedName>
        <fullName evidence="1">Uncharacterized protein</fullName>
    </submittedName>
</protein>
<accession>A0ABT5A302</accession>
<evidence type="ECO:0000313" key="2">
    <source>
        <dbReference type="Proteomes" id="UP001212123"/>
    </source>
</evidence>
<gene>
    <name evidence="1" type="ORF">PN492_02900</name>
</gene>
<reference evidence="1 2" key="1">
    <citation type="submission" date="2023-01" db="EMBL/GenBank/DDBJ databases">
        <title>Genomes from the Australian National Cyanobacteria Reference Collection.</title>
        <authorList>
            <person name="Willis A."/>
            <person name="Lee E.M.F."/>
        </authorList>
    </citation>
    <scope>NUCLEOTIDE SEQUENCE [LARGE SCALE GENOMIC DNA]</scope>
    <source>
        <strain evidence="1 2">CS-537/01</strain>
    </source>
</reference>
<evidence type="ECO:0000313" key="1">
    <source>
        <dbReference type="EMBL" id="MDB9485501.1"/>
    </source>
</evidence>
<keyword evidence="2" id="KW-1185">Reference proteome</keyword>